<proteinExistence type="inferred from homology"/>
<keyword evidence="1" id="KW-0496">Mitochondrion</keyword>
<dbReference type="Pfam" id="PF09424">
    <property type="entry name" value="YqeY"/>
    <property type="match status" value="1"/>
</dbReference>
<dbReference type="OrthoDB" id="538640at2759"/>
<dbReference type="InterPro" id="IPR019004">
    <property type="entry name" value="YqeY/Aim41"/>
</dbReference>
<accession>A0A0C9VP34</accession>
<evidence type="ECO:0000313" key="3">
    <source>
        <dbReference type="Proteomes" id="UP000054279"/>
    </source>
</evidence>
<comment type="similarity">
    <text evidence="1">Belongs to the AIM41 family.</text>
</comment>
<dbReference type="AlphaFoldDB" id="A0A0C9VP34"/>
<dbReference type="GO" id="GO:0005739">
    <property type="term" value="C:mitochondrion"/>
    <property type="evidence" value="ECO:0007669"/>
    <property type="project" value="UniProtKB-SubCell"/>
</dbReference>
<reference evidence="2 3" key="1">
    <citation type="submission" date="2014-06" db="EMBL/GenBank/DDBJ databases">
        <title>Evolutionary Origins and Diversification of the Mycorrhizal Mutualists.</title>
        <authorList>
            <consortium name="DOE Joint Genome Institute"/>
            <consortium name="Mycorrhizal Genomics Consortium"/>
            <person name="Kohler A."/>
            <person name="Kuo A."/>
            <person name="Nagy L.G."/>
            <person name="Floudas D."/>
            <person name="Copeland A."/>
            <person name="Barry K.W."/>
            <person name="Cichocki N."/>
            <person name="Veneault-Fourrey C."/>
            <person name="LaButti K."/>
            <person name="Lindquist E.A."/>
            <person name="Lipzen A."/>
            <person name="Lundell T."/>
            <person name="Morin E."/>
            <person name="Murat C."/>
            <person name="Riley R."/>
            <person name="Ohm R."/>
            <person name="Sun H."/>
            <person name="Tunlid A."/>
            <person name="Henrissat B."/>
            <person name="Grigoriev I.V."/>
            <person name="Hibbett D.S."/>
            <person name="Martin F."/>
        </authorList>
    </citation>
    <scope>NUCLEOTIDE SEQUENCE [LARGE SCALE GENOMIC DNA]</scope>
    <source>
        <strain evidence="2 3">SS14</strain>
    </source>
</reference>
<dbReference type="Gene3D" id="1.10.1510.10">
    <property type="entry name" value="Uncharacterised protein YqeY/AIM41 PF09424, N-terminal domain"/>
    <property type="match status" value="1"/>
</dbReference>
<protein>
    <recommendedName>
        <fullName evidence="1">Altered inheritance of mitochondria protein 41</fullName>
    </recommendedName>
</protein>
<dbReference type="Proteomes" id="UP000054279">
    <property type="component" value="Unassembled WGS sequence"/>
</dbReference>
<dbReference type="PANTHER" id="PTHR28055:SF1">
    <property type="entry name" value="ALTERED INHERITANCE OF MITOCHONDRIA PROTEIN 41, MITOCHONDRIAL"/>
    <property type="match status" value="1"/>
</dbReference>
<dbReference type="EMBL" id="KN837148">
    <property type="protein sequence ID" value="KIJ39850.1"/>
    <property type="molecule type" value="Genomic_DNA"/>
</dbReference>
<name>A0A0C9VP34_SPHS4</name>
<dbReference type="SUPFAM" id="SSF89095">
    <property type="entry name" value="GatB/YqeY motif"/>
    <property type="match status" value="1"/>
</dbReference>
<evidence type="ECO:0000313" key="2">
    <source>
        <dbReference type="EMBL" id="KIJ39850.1"/>
    </source>
</evidence>
<dbReference type="InterPro" id="IPR003789">
    <property type="entry name" value="Asn/Gln_tRNA_amidoTrase-B-like"/>
</dbReference>
<dbReference type="InterPro" id="IPR042184">
    <property type="entry name" value="YqeY/Aim41_N"/>
</dbReference>
<organism evidence="2 3">
    <name type="scientific">Sphaerobolus stellatus (strain SS14)</name>
    <dbReference type="NCBI Taxonomy" id="990650"/>
    <lineage>
        <taxon>Eukaryota</taxon>
        <taxon>Fungi</taxon>
        <taxon>Dikarya</taxon>
        <taxon>Basidiomycota</taxon>
        <taxon>Agaricomycotina</taxon>
        <taxon>Agaricomycetes</taxon>
        <taxon>Phallomycetidae</taxon>
        <taxon>Geastrales</taxon>
        <taxon>Sphaerobolaceae</taxon>
        <taxon>Sphaerobolus</taxon>
    </lineage>
</organism>
<gene>
    <name evidence="1" type="primary">AIM41</name>
    <name evidence="2" type="ORF">M422DRAFT_257168</name>
</gene>
<dbReference type="GO" id="GO:0016884">
    <property type="term" value="F:carbon-nitrogen ligase activity, with glutamine as amido-N-donor"/>
    <property type="evidence" value="ECO:0007669"/>
    <property type="project" value="UniProtKB-UniRule"/>
</dbReference>
<evidence type="ECO:0000256" key="1">
    <source>
        <dbReference type="RuleBase" id="RU365099"/>
    </source>
</evidence>
<sequence>MRGLRTLRAVTRFSVARPQTVANSTHIGFRFYSAEINGDLTARLQADLKTALKARDSAKSTIIRSVLAEVYNAQKQVAPKTLTSSDVAAVVRKAEQRRLDSAKQFEEASRSDLAEKEKEEAALLASYLPPVLNTEQIDTILRKIIASADRSQNPKKAKGLALKAFLGEVDKSTVQTDVVKQRLEELWSA</sequence>
<dbReference type="PANTHER" id="PTHR28055">
    <property type="entry name" value="ALTERED INHERITANCE OF MITOCHONDRIA PROTEIN 41, MITOCHONDRIAL"/>
    <property type="match status" value="1"/>
</dbReference>
<comment type="subcellular location">
    <subcellularLocation>
        <location evidence="1">Mitochondrion</location>
    </subcellularLocation>
</comment>
<keyword evidence="3" id="KW-1185">Reference proteome</keyword>
<dbReference type="HOGENOM" id="CLU_079430_1_0_1"/>